<dbReference type="Proteomes" id="UP000316726">
    <property type="component" value="Chromosome 7"/>
</dbReference>
<dbReference type="GO" id="GO:0033557">
    <property type="term" value="C:Slx1-Slx4 complex"/>
    <property type="evidence" value="ECO:0007669"/>
    <property type="project" value="UniProtKB-UniRule"/>
</dbReference>
<comment type="subcellular location">
    <subcellularLocation>
        <location evidence="8">Nucleus</location>
    </subcellularLocation>
</comment>
<comment type="similarity">
    <text evidence="8">Belongs to the SLX1 family.</text>
</comment>
<keyword evidence="4 8" id="KW-0378">Hydrolase</keyword>
<dbReference type="InterPro" id="IPR001841">
    <property type="entry name" value="Znf_RING"/>
</dbReference>
<dbReference type="EMBL" id="HBHL01013265">
    <property type="protein sequence ID" value="CAD9719855.1"/>
    <property type="molecule type" value="Transcribed_RNA"/>
</dbReference>
<dbReference type="STRING" id="1764295.A0A5B8MPC8"/>
<feature type="compositionally biased region" description="Low complexity" evidence="10">
    <location>
        <begin position="15"/>
        <end position="31"/>
    </location>
</feature>
<evidence type="ECO:0000313" key="13">
    <source>
        <dbReference type="EMBL" id="CAD9719855.1"/>
    </source>
</evidence>
<keyword evidence="6 8" id="KW-0234">DNA repair</keyword>
<organism evidence="14 15">
    <name type="scientific">Chloropicon primus</name>
    <dbReference type="NCBI Taxonomy" id="1764295"/>
    <lineage>
        <taxon>Eukaryota</taxon>
        <taxon>Viridiplantae</taxon>
        <taxon>Chlorophyta</taxon>
        <taxon>Chloropicophyceae</taxon>
        <taxon>Chloropicales</taxon>
        <taxon>Chloropicaceae</taxon>
        <taxon>Chloropicon</taxon>
    </lineage>
</organism>
<dbReference type="HAMAP" id="MF_03100">
    <property type="entry name" value="Endonuc_su_Slx1"/>
    <property type="match status" value="1"/>
</dbReference>
<evidence type="ECO:0000256" key="9">
    <source>
        <dbReference type="PROSITE-ProRule" id="PRU00175"/>
    </source>
</evidence>
<evidence type="ECO:0000313" key="15">
    <source>
        <dbReference type="Proteomes" id="UP000316726"/>
    </source>
</evidence>
<dbReference type="OrthoDB" id="24645at2759"/>
<dbReference type="AlphaFoldDB" id="A0A5B8MPC8"/>
<keyword evidence="1 8" id="KW-0540">Nuclease</keyword>
<comment type="caution">
    <text evidence="8">Lacks conserved residue(s) required for the propagation of feature annotation.</text>
</comment>
<dbReference type="EMBL" id="CP031040">
    <property type="protein sequence ID" value="QDZ22181.1"/>
    <property type="molecule type" value="Genomic_DNA"/>
</dbReference>
<dbReference type="EC" id="3.1.-.-" evidence="8"/>
<gene>
    <name evidence="14" type="ORF">A3770_07p46990</name>
    <name evidence="13" type="ORF">CPRI1469_LOCUS8721</name>
</gene>
<evidence type="ECO:0000256" key="7">
    <source>
        <dbReference type="ARBA" id="ARBA00023242"/>
    </source>
</evidence>
<dbReference type="Gene3D" id="3.30.40.10">
    <property type="entry name" value="Zinc/RING finger domain, C3HC4 (zinc finger)"/>
    <property type="match status" value="1"/>
</dbReference>
<evidence type="ECO:0000256" key="6">
    <source>
        <dbReference type="ARBA" id="ARBA00023204"/>
    </source>
</evidence>
<sequence length="315" mass="34184">MEASGSRGKGREETSCSLASSSPSCCLASSSASCSLTSSSVRRKRKGKFYASYLLVSLSERSSRGKGRTYIGFTVNPSRRIRQHNGKLAMGACSTRAFRPWEMVLVVYGFSSKGKALAFEWAWQHPRRSKAIKEKVGKIKRTALTGMKGKVRILNELLCSEAFASEAPNLRVQVLDSKHSDVLPCLSQTRVPVSIAPMQELPTEDYGQGEEEEEGALPAGGLGKCMLCFGELIEGCAVLACRCRSAFHVNCLEKHLPNPCPMCQYPLTMDEALDLGRGTADEIEIGIPTAQCGTPTAKERIIEKSSPIVISLLSP</sequence>
<dbReference type="PROSITE" id="PS50164">
    <property type="entry name" value="GIY_YIG"/>
    <property type="match status" value="1"/>
</dbReference>
<dbReference type="PROSITE" id="PS51257">
    <property type="entry name" value="PROKAR_LIPOPROTEIN"/>
    <property type="match status" value="1"/>
</dbReference>
<proteinExistence type="inferred from homology"/>
<keyword evidence="15" id="KW-1185">Reference proteome</keyword>
<evidence type="ECO:0000259" key="12">
    <source>
        <dbReference type="PROSITE" id="PS50164"/>
    </source>
</evidence>
<keyword evidence="5 8" id="KW-0233">DNA recombination</keyword>
<protein>
    <recommendedName>
        <fullName evidence="8">Structure-specific endonuclease subunit SLX1 homolog</fullName>
        <ecNumber evidence="8">3.1.-.-</ecNumber>
    </recommendedName>
</protein>
<evidence type="ECO:0000256" key="8">
    <source>
        <dbReference type="HAMAP-Rule" id="MF_03100"/>
    </source>
</evidence>
<keyword evidence="9" id="KW-0862">Zinc</keyword>
<evidence type="ECO:0000313" key="14">
    <source>
        <dbReference type="EMBL" id="QDZ22181.1"/>
    </source>
</evidence>
<reference evidence="14 15" key="1">
    <citation type="submission" date="2018-07" db="EMBL/GenBank/DDBJ databases">
        <title>The complete nuclear genome of the prasinophyte Chloropicon primus (CCMP1205).</title>
        <authorList>
            <person name="Pombert J.-F."/>
            <person name="Otis C."/>
            <person name="Turmel M."/>
            <person name="Lemieux C."/>
        </authorList>
    </citation>
    <scope>NUCLEOTIDE SEQUENCE [LARGE SCALE GENOMIC DNA]</scope>
    <source>
        <strain evidence="14 15">CCMP1205</strain>
    </source>
</reference>
<evidence type="ECO:0000256" key="10">
    <source>
        <dbReference type="SAM" id="MobiDB-lite"/>
    </source>
</evidence>
<dbReference type="InterPro" id="IPR027520">
    <property type="entry name" value="Slx1"/>
</dbReference>
<feature type="domain" description="RING-type" evidence="11">
    <location>
        <begin position="225"/>
        <end position="264"/>
    </location>
</feature>
<comment type="function">
    <text evidence="8">Catalytic subunit of a heterodimeric structure-specific endonuclease that resolves DNA secondary structures generated during DNA repair and recombination. Has endonuclease activity towards branched DNA substrates, introducing single-strand cuts in duplex DNA close to junctions with ss-DNA.</text>
</comment>
<comment type="subunit">
    <text evidence="8">Forms a heterodimer with a member of the SLX4 family.</text>
</comment>
<evidence type="ECO:0000259" key="11">
    <source>
        <dbReference type="PROSITE" id="PS50089"/>
    </source>
</evidence>
<keyword evidence="9" id="KW-0863">Zinc-finger</keyword>
<dbReference type="PANTHER" id="PTHR20208">
    <property type="entry name" value="STRUCTURE-SPECIFIC ENDONUCLEASE SUBUNIT SLX1"/>
    <property type="match status" value="1"/>
</dbReference>
<dbReference type="InterPro" id="IPR013083">
    <property type="entry name" value="Znf_RING/FYVE/PHD"/>
</dbReference>
<dbReference type="GO" id="GO:0017108">
    <property type="term" value="F:5'-flap endonuclease activity"/>
    <property type="evidence" value="ECO:0007669"/>
    <property type="project" value="InterPro"/>
</dbReference>
<feature type="domain" description="GIY-YIG" evidence="12">
    <location>
        <begin position="48"/>
        <end position="133"/>
    </location>
</feature>
<dbReference type="CDD" id="cd10455">
    <property type="entry name" value="GIY-YIG_SLX1"/>
    <property type="match status" value="1"/>
</dbReference>
<evidence type="ECO:0000256" key="4">
    <source>
        <dbReference type="ARBA" id="ARBA00022801"/>
    </source>
</evidence>
<dbReference type="GO" id="GO:0008270">
    <property type="term" value="F:zinc ion binding"/>
    <property type="evidence" value="ECO:0007669"/>
    <property type="project" value="UniProtKB-KW"/>
</dbReference>
<dbReference type="Pfam" id="PF01541">
    <property type="entry name" value="GIY-YIG"/>
    <property type="match status" value="1"/>
</dbReference>
<evidence type="ECO:0000256" key="5">
    <source>
        <dbReference type="ARBA" id="ARBA00023172"/>
    </source>
</evidence>
<dbReference type="GO" id="GO:0000724">
    <property type="term" value="P:double-strand break repair via homologous recombination"/>
    <property type="evidence" value="ECO:0007669"/>
    <property type="project" value="TreeGrafter"/>
</dbReference>
<dbReference type="PANTHER" id="PTHR20208:SF10">
    <property type="entry name" value="STRUCTURE-SPECIFIC ENDONUCLEASE SUBUNIT SLX1"/>
    <property type="match status" value="1"/>
</dbReference>
<keyword evidence="3 8" id="KW-0227">DNA damage</keyword>
<dbReference type="InterPro" id="IPR050381">
    <property type="entry name" value="SLX1_endonuclease"/>
</dbReference>
<feature type="region of interest" description="Disordered" evidence="10">
    <location>
        <begin position="1"/>
        <end position="31"/>
    </location>
</feature>
<keyword evidence="7 8" id="KW-0539">Nucleus</keyword>
<keyword evidence="9" id="KW-0479">Metal-binding</keyword>
<evidence type="ECO:0000256" key="2">
    <source>
        <dbReference type="ARBA" id="ARBA00022759"/>
    </source>
</evidence>
<keyword evidence="2 8" id="KW-0255">Endonuclease</keyword>
<evidence type="ECO:0000256" key="1">
    <source>
        <dbReference type="ARBA" id="ARBA00022722"/>
    </source>
</evidence>
<reference evidence="13" key="2">
    <citation type="submission" date="2021-01" db="EMBL/GenBank/DDBJ databases">
        <authorList>
            <person name="Corre E."/>
            <person name="Pelletier E."/>
            <person name="Niang G."/>
            <person name="Scheremetjew M."/>
            <person name="Finn R."/>
            <person name="Kale V."/>
            <person name="Holt S."/>
            <person name="Cochrane G."/>
            <person name="Meng A."/>
            <person name="Brown T."/>
            <person name="Cohen L."/>
        </authorList>
    </citation>
    <scope>NUCLEOTIDE SEQUENCE</scope>
    <source>
        <strain evidence="13">CCMP1205</strain>
    </source>
</reference>
<dbReference type="GO" id="GO:0008821">
    <property type="term" value="F:crossover junction DNA endonuclease activity"/>
    <property type="evidence" value="ECO:0007669"/>
    <property type="project" value="TreeGrafter"/>
</dbReference>
<dbReference type="InterPro" id="IPR000305">
    <property type="entry name" value="GIY-YIG_endonuc"/>
</dbReference>
<name>A0A5B8MPC8_9CHLO</name>
<dbReference type="Gene3D" id="3.40.1440.10">
    <property type="entry name" value="GIY-YIG endonuclease"/>
    <property type="match status" value="1"/>
</dbReference>
<dbReference type="InterPro" id="IPR035901">
    <property type="entry name" value="GIY-YIG_endonuc_sf"/>
</dbReference>
<evidence type="ECO:0000256" key="3">
    <source>
        <dbReference type="ARBA" id="ARBA00022763"/>
    </source>
</evidence>
<dbReference type="SUPFAM" id="SSF57850">
    <property type="entry name" value="RING/U-box"/>
    <property type="match status" value="1"/>
</dbReference>
<accession>A0A5B8MPC8</accession>
<dbReference type="PROSITE" id="PS50089">
    <property type="entry name" value="ZF_RING_2"/>
    <property type="match status" value="1"/>
</dbReference>
<comment type="cofactor">
    <cofactor evidence="8">
        <name>a divalent metal cation</name>
        <dbReference type="ChEBI" id="CHEBI:60240"/>
    </cofactor>
</comment>